<dbReference type="InterPro" id="IPR052026">
    <property type="entry name" value="ExeA_AAA_ATPase_DNA-bind"/>
</dbReference>
<dbReference type="Pfam" id="PF05621">
    <property type="entry name" value="TniB"/>
    <property type="match status" value="1"/>
</dbReference>
<dbReference type="InterPro" id="IPR027417">
    <property type="entry name" value="P-loop_NTPase"/>
</dbReference>
<dbReference type="SUPFAM" id="SSF52540">
    <property type="entry name" value="P-loop containing nucleoside triphosphate hydrolases"/>
    <property type="match status" value="1"/>
</dbReference>
<dbReference type="PANTHER" id="PTHR35894">
    <property type="entry name" value="GENERAL SECRETION PATHWAY PROTEIN A-RELATED"/>
    <property type="match status" value="1"/>
</dbReference>
<comment type="caution">
    <text evidence="2">The sequence shown here is derived from an EMBL/GenBank/DDBJ whole genome shotgun (WGS) entry which is preliminary data.</text>
</comment>
<evidence type="ECO:0000313" key="3">
    <source>
        <dbReference type="Proteomes" id="UP000238655"/>
    </source>
</evidence>
<feature type="region of interest" description="Disordered" evidence="1">
    <location>
        <begin position="278"/>
        <end position="302"/>
    </location>
</feature>
<accession>A0A2S5E8N9</accession>
<evidence type="ECO:0008006" key="4">
    <source>
        <dbReference type="Google" id="ProtNLM"/>
    </source>
</evidence>
<gene>
    <name evidence="2" type="ORF">C3743_06855</name>
</gene>
<dbReference type="InterPro" id="IPR008868">
    <property type="entry name" value="TniB"/>
</dbReference>
<proteinExistence type="predicted"/>
<dbReference type="Gene3D" id="3.40.50.300">
    <property type="entry name" value="P-loop containing nucleotide triphosphate hydrolases"/>
    <property type="match status" value="1"/>
</dbReference>
<sequence length="302" mass="33579">MKRFNVRKSIVEHPDFVTALKSIEEIHQWLRESGEAGCLATIGASGAGKSTVLECYRAQFPVREEVLRRHVPVLYVIVPAVPTVRSLAEAMLIALGEIAQAGQSSARLTEQIVKLVHGCGVEIIMLDEFQHFVEGDRRSLRQVANWLKVLLDRLPAAVVLAGLPSLLGVLRVNGQLRRRFSRVTEMRPFNVNTNEGAQTFIGVMQALAKDMPLPMTDIVDKRVVMKLYYATAGLVDYMCKLLNGAYQVAERRGGRSVTLNDFAAAFRVHIWKDAPPSRDPFDSKFNGVPLDQPGEPFAEDVQ</sequence>
<protein>
    <recommendedName>
        <fullName evidence="4">TniB family protein</fullName>
    </recommendedName>
</protein>
<dbReference type="AlphaFoldDB" id="A0A2S5E8N9"/>
<reference evidence="2 3" key="1">
    <citation type="submission" date="2018-01" db="EMBL/GenBank/DDBJ databases">
        <title>Successful Treatment of Persistent Burkholderia cepacia Bacteremia with Ceftazidime-Avibactam.</title>
        <authorList>
            <person name="Tamma P."/>
            <person name="Fan Y."/>
            <person name="Bergman Y."/>
            <person name="Sick-Samuels A."/>
            <person name="Hsu A."/>
            <person name="Timp W."/>
            <person name="Simner P."/>
        </authorList>
    </citation>
    <scope>NUCLEOTIDE SEQUENCE [LARGE SCALE GENOMIC DNA]</scope>
    <source>
        <strain evidence="2 3">170816</strain>
    </source>
</reference>
<dbReference type="EMBL" id="PQVP01000001">
    <property type="protein sequence ID" value="POZ87654.1"/>
    <property type="molecule type" value="Genomic_DNA"/>
</dbReference>
<dbReference type="PANTHER" id="PTHR35894:SF1">
    <property type="entry name" value="PHOSPHORIBULOKINASE _ URIDINE KINASE FAMILY"/>
    <property type="match status" value="1"/>
</dbReference>
<dbReference type="Proteomes" id="UP000238655">
    <property type="component" value="Chromosome 2"/>
</dbReference>
<organism evidence="2 3">
    <name type="scientific">Burkholderia contaminans</name>
    <dbReference type="NCBI Taxonomy" id="488447"/>
    <lineage>
        <taxon>Bacteria</taxon>
        <taxon>Pseudomonadati</taxon>
        <taxon>Pseudomonadota</taxon>
        <taxon>Betaproteobacteria</taxon>
        <taxon>Burkholderiales</taxon>
        <taxon>Burkholderiaceae</taxon>
        <taxon>Burkholderia</taxon>
        <taxon>Burkholderia cepacia complex</taxon>
    </lineage>
</organism>
<name>A0A2S5E8N9_9BURK</name>
<evidence type="ECO:0000313" key="2">
    <source>
        <dbReference type="EMBL" id="POZ87654.1"/>
    </source>
</evidence>
<evidence type="ECO:0000256" key="1">
    <source>
        <dbReference type="SAM" id="MobiDB-lite"/>
    </source>
</evidence>